<dbReference type="RefSeq" id="WP_068387807.1">
    <property type="nucleotide sequence ID" value="NZ_LSZO01000058.1"/>
</dbReference>
<comment type="caution">
    <text evidence="10">The sequence shown here is derived from an EMBL/GenBank/DDBJ whole genome shotgun (WGS) entry which is preliminary data.</text>
</comment>
<reference evidence="10 11" key="1">
    <citation type="submission" date="2016-02" db="EMBL/GenBank/DDBJ databases">
        <authorList>
            <person name="Wen L."/>
            <person name="He K."/>
            <person name="Yang H."/>
        </authorList>
    </citation>
    <scope>NUCLEOTIDE SEQUENCE [LARGE SCALE GENOMIC DNA]</scope>
    <source>
        <strain evidence="10 11">CV58</strain>
    </source>
</reference>
<evidence type="ECO:0000256" key="4">
    <source>
        <dbReference type="ARBA" id="ARBA00022448"/>
    </source>
</evidence>
<dbReference type="InterPro" id="IPR018035">
    <property type="entry name" value="Flagellar_FliH/T3SS_HrpE"/>
</dbReference>
<dbReference type="OrthoDB" id="8480773at2"/>
<evidence type="ECO:0000256" key="6">
    <source>
        <dbReference type="ARBA" id="ARBA00022927"/>
    </source>
</evidence>
<protein>
    <recommendedName>
        <fullName evidence="3">Flagellar assembly protein FliH</fullName>
    </recommendedName>
</protein>
<evidence type="ECO:0000259" key="9">
    <source>
        <dbReference type="Pfam" id="PF02108"/>
    </source>
</evidence>
<sequence>MSAFKDSLAPIPARDAKPFSSWSLPQFCVAETALISDQDAREEAVKAPVIDEQALQALRDKAYQEGFTQGEREGFAQGEQKAKEQAEQALNSRLSSLQSLMQALFEPIAEQDQQIENALLDLLQQLSKAVIRRELKMDSSQILPLLREALSLLPIGADNLHLWVSAQDFAAVKAFRDHHNEHWRICEDPDLLPGGFRLESQHSRIDATIEARLEQAFAQIAERQREQRLHPPATDLSISLSPINEEGKPWASDAT</sequence>
<dbReference type="PANTHER" id="PTHR34982:SF1">
    <property type="entry name" value="FLAGELLAR ASSEMBLY PROTEIN FLIH"/>
    <property type="match status" value="1"/>
</dbReference>
<keyword evidence="5" id="KW-1005">Bacterial flagellum biogenesis</keyword>
<dbReference type="PANTHER" id="PTHR34982">
    <property type="entry name" value="YOP PROTEINS TRANSLOCATION PROTEIN L"/>
    <property type="match status" value="1"/>
</dbReference>
<name>A0A139SWG9_9GAMM</name>
<dbReference type="SUPFAM" id="SSF160527">
    <property type="entry name" value="V-type ATPase subunit E-like"/>
    <property type="match status" value="1"/>
</dbReference>
<feature type="region of interest" description="Disordered" evidence="8">
    <location>
        <begin position="231"/>
        <end position="255"/>
    </location>
</feature>
<keyword evidence="6" id="KW-0653">Protein transport</keyword>
<dbReference type="GO" id="GO:0015031">
    <property type="term" value="P:protein transport"/>
    <property type="evidence" value="ECO:0007669"/>
    <property type="project" value="UniProtKB-KW"/>
</dbReference>
<keyword evidence="11" id="KW-1185">Reference proteome</keyword>
<evidence type="ECO:0000256" key="5">
    <source>
        <dbReference type="ARBA" id="ARBA00022795"/>
    </source>
</evidence>
<dbReference type="AlphaFoldDB" id="A0A139SWG9"/>
<evidence type="ECO:0000256" key="8">
    <source>
        <dbReference type="SAM" id="MobiDB-lite"/>
    </source>
</evidence>
<organism evidence="10 11">
    <name type="scientific">Ventosimonas gracilis</name>
    <dbReference type="NCBI Taxonomy" id="1680762"/>
    <lineage>
        <taxon>Bacteria</taxon>
        <taxon>Pseudomonadati</taxon>
        <taxon>Pseudomonadota</taxon>
        <taxon>Gammaproteobacteria</taxon>
        <taxon>Pseudomonadales</taxon>
        <taxon>Ventosimonadaceae</taxon>
        <taxon>Ventosimonas</taxon>
    </lineage>
</organism>
<evidence type="ECO:0000313" key="11">
    <source>
        <dbReference type="Proteomes" id="UP000072660"/>
    </source>
</evidence>
<keyword evidence="4" id="KW-0813">Transport</keyword>
<evidence type="ECO:0000256" key="7">
    <source>
        <dbReference type="ARBA" id="ARBA00023225"/>
    </source>
</evidence>
<comment type="similarity">
    <text evidence="2">Belongs to the FliH family.</text>
</comment>
<accession>A0A139SWG9</accession>
<dbReference type="InterPro" id="IPR051472">
    <property type="entry name" value="T3SS_Stator/FliH"/>
</dbReference>
<evidence type="ECO:0000256" key="1">
    <source>
        <dbReference type="ARBA" id="ARBA00003041"/>
    </source>
</evidence>
<evidence type="ECO:0000256" key="3">
    <source>
        <dbReference type="ARBA" id="ARBA00016507"/>
    </source>
</evidence>
<proteinExistence type="inferred from homology"/>
<dbReference type="GO" id="GO:0044781">
    <property type="term" value="P:bacterial-type flagellum organization"/>
    <property type="evidence" value="ECO:0007669"/>
    <property type="project" value="UniProtKB-KW"/>
</dbReference>
<keyword evidence="7" id="KW-1006">Bacterial flagellum protein export</keyword>
<dbReference type="EMBL" id="LSZO01000058">
    <property type="protein sequence ID" value="KXU38943.1"/>
    <property type="molecule type" value="Genomic_DNA"/>
</dbReference>
<dbReference type="GO" id="GO:0005829">
    <property type="term" value="C:cytosol"/>
    <property type="evidence" value="ECO:0007669"/>
    <property type="project" value="TreeGrafter"/>
</dbReference>
<dbReference type="Proteomes" id="UP000072660">
    <property type="component" value="Unassembled WGS sequence"/>
</dbReference>
<dbReference type="Pfam" id="PF02108">
    <property type="entry name" value="FliH"/>
    <property type="match status" value="1"/>
</dbReference>
<gene>
    <name evidence="10" type="ORF">AXE65_10880</name>
</gene>
<evidence type="ECO:0000256" key="2">
    <source>
        <dbReference type="ARBA" id="ARBA00006602"/>
    </source>
</evidence>
<evidence type="ECO:0000313" key="10">
    <source>
        <dbReference type="EMBL" id="KXU38943.1"/>
    </source>
</evidence>
<comment type="function">
    <text evidence="1">Needed for flagellar regrowth and assembly.</text>
</comment>
<feature type="domain" description="Flagellar assembly protein FliH/Type III secretion system HrpE" evidence="9">
    <location>
        <begin position="94"/>
        <end position="215"/>
    </location>
</feature>